<evidence type="ECO:0000313" key="2">
    <source>
        <dbReference type="EMBL" id="KAK8058131.1"/>
    </source>
</evidence>
<gene>
    <name evidence="2" type="ORF">PG994_008579</name>
</gene>
<accession>A0ABR1UJ77</accession>
<dbReference type="Proteomes" id="UP001480595">
    <property type="component" value="Unassembled WGS sequence"/>
</dbReference>
<dbReference type="GeneID" id="92093051"/>
<dbReference type="RefSeq" id="XP_066713577.1">
    <property type="nucleotide sequence ID" value="XM_066859988.1"/>
</dbReference>
<protein>
    <submittedName>
        <fullName evidence="2">Uncharacterized protein</fullName>
    </submittedName>
</protein>
<sequence length="131" mass="13723">MSTEDRVSQRVAARQQERPVPPQEVAESELDARTPWPVRAGFRPEAGVEQAGSVGGRGCLVVAVAVGDEGPPQGLAEALEVAVHVGERRRAAAGGGTVTVTVTAAVVPTGLCTKRKQFKSPRARIALVKFT</sequence>
<evidence type="ECO:0000313" key="3">
    <source>
        <dbReference type="Proteomes" id="UP001480595"/>
    </source>
</evidence>
<keyword evidence="3" id="KW-1185">Reference proteome</keyword>
<feature type="region of interest" description="Disordered" evidence="1">
    <location>
        <begin position="1"/>
        <end position="32"/>
    </location>
</feature>
<organism evidence="2 3">
    <name type="scientific">Apiospora phragmitis</name>
    <dbReference type="NCBI Taxonomy" id="2905665"/>
    <lineage>
        <taxon>Eukaryota</taxon>
        <taxon>Fungi</taxon>
        <taxon>Dikarya</taxon>
        <taxon>Ascomycota</taxon>
        <taxon>Pezizomycotina</taxon>
        <taxon>Sordariomycetes</taxon>
        <taxon>Xylariomycetidae</taxon>
        <taxon>Amphisphaeriales</taxon>
        <taxon>Apiosporaceae</taxon>
        <taxon>Apiospora</taxon>
    </lineage>
</organism>
<comment type="caution">
    <text evidence="2">The sequence shown here is derived from an EMBL/GenBank/DDBJ whole genome shotgun (WGS) entry which is preliminary data.</text>
</comment>
<name>A0ABR1UJ77_9PEZI</name>
<reference evidence="2 3" key="1">
    <citation type="submission" date="2023-01" db="EMBL/GenBank/DDBJ databases">
        <title>Analysis of 21 Apiospora genomes using comparative genomics revels a genus with tremendous synthesis potential of carbohydrate active enzymes and secondary metabolites.</title>
        <authorList>
            <person name="Sorensen T."/>
        </authorList>
    </citation>
    <scope>NUCLEOTIDE SEQUENCE [LARGE SCALE GENOMIC DNA]</scope>
    <source>
        <strain evidence="2 3">CBS 135458</strain>
    </source>
</reference>
<proteinExistence type="predicted"/>
<dbReference type="EMBL" id="JAQQWL010000009">
    <property type="protein sequence ID" value="KAK8058131.1"/>
    <property type="molecule type" value="Genomic_DNA"/>
</dbReference>
<evidence type="ECO:0000256" key="1">
    <source>
        <dbReference type="SAM" id="MobiDB-lite"/>
    </source>
</evidence>